<sequence>MLGLMFRPMMAAASGLIDRTYVPYEASFGGAVAGGPVPYEQSVDHAVGRLDQMVAGEAKRCPSTKFAGAGYSQGAHAMSMWAKKVGAGQGAVPADRVAGIVLLADPTRQPRSGVFPGKPGLHSPEPIPGTNGAEVSKITVTDPGLTGAGIAPLADTSEGYGSLSGRVADICAPGDLACDAPEHAPVAHLIANIAGQSTLDPNDPVAAISTVAQALATTTFKTVVPVINNDVQGKTLDQLSYTPQKTISQRLAEASDPRTPMPGVDDTLSALLKVGTIAFNATKTVVTKVFTPDTIAQLATVGLADPVGAAMTLGGKVASAVMELVPPATQSRWVNEAFTALKDNVTDNRDLFNISTLIKYSDTIAKHQGYASFSSSPSGQSALDVGARWFAAAAHDIAAGHGN</sequence>
<evidence type="ECO:0000256" key="1">
    <source>
        <dbReference type="ARBA" id="ARBA00007534"/>
    </source>
</evidence>
<evidence type="ECO:0008006" key="7">
    <source>
        <dbReference type="Google" id="ProtNLM"/>
    </source>
</evidence>
<dbReference type="GO" id="GO:0052689">
    <property type="term" value="F:carboxylic ester hydrolase activity"/>
    <property type="evidence" value="ECO:0007669"/>
    <property type="project" value="UniProtKB-KW"/>
</dbReference>
<protein>
    <recommendedName>
        <fullName evidence="7">Cutinase family protein</fullName>
    </recommendedName>
</protein>
<keyword evidence="4" id="KW-1015">Disulfide bond</keyword>
<keyword evidence="3" id="KW-0378">Hydrolase</keyword>
<evidence type="ECO:0000313" key="6">
    <source>
        <dbReference type="Proteomes" id="UP000076512"/>
    </source>
</evidence>
<dbReference type="PANTHER" id="PTHR33630">
    <property type="entry name" value="CUTINASE RV1984C-RELATED-RELATED"/>
    <property type="match status" value="1"/>
</dbReference>
<dbReference type="Gene3D" id="3.40.50.1820">
    <property type="entry name" value="alpha/beta hydrolase"/>
    <property type="match status" value="1"/>
</dbReference>
<proteinExistence type="inferred from homology"/>
<dbReference type="SUPFAM" id="SSF53474">
    <property type="entry name" value="alpha/beta-Hydrolases"/>
    <property type="match status" value="1"/>
</dbReference>
<dbReference type="STRING" id="455432.AWN90_02520"/>
<organism evidence="5 6">
    <name type="scientific">Nocardia terpenica</name>
    <dbReference type="NCBI Taxonomy" id="455432"/>
    <lineage>
        <taxon>Bacteria</taxon>
        <taxon>Bacillati</taxon>
        <taxon>Actinomycetota</taxon>
        <taxon>Actinomycetes</taxon>
        <taxon>Mycobacteriales</taxon>
        <taxon>Nocardiaceae</taxon>
        <taxon>Nocardia</taxon>
    </lineage>
</organism>
<evidence type="ECO:0000256" key="2">
    <source>
        <dbReference type="ARBA" id="ARBA00022487"/>
    </source>
</evidence>
<dbReference type="SMART" id="SM01110">
    <property type="entry name" value="Cutinase"/>
    <property type="match status" value="1"/>
</dbReference>
<keyword evidence="2" id="KW-0719">Serine esterase</keyword>
<evidence type="ECO:0000256" key="3">
    <source>
        <dbReference type="ARBA" id="ARBA00022801"/>
    </source>
</evidence>
<dbReference type="InterPro" id="IPR000675">
    <property type="entry name" value="Cutinase/axe"/>
</dbReference>
<dbReference type="EMBL" id="LWGR01000012">
    <property type="protein sequence ID" value="KZM71618.1"/>
    <property type="molecule type" value="Genomic_DNA"/>
</dbReference>
<name>A0A161XE55_9NOCA</name>
<dbReference type="AlphaFoldDB" id="A0A161XE55"/>
<dbReference type="InterPro" id="IPR029058">
    <property type="entry name" value="AB_hydrolase_fold"/>
</dbReference>
<reference evidence="5 6" key="1">
    <citation type="submission" date="2016-04" db="EMBL/GenBank/DDBJ databases">
        <authorList>
            <person name="Evans L.H."/>
            <person name="Alamgir A."/>
            <person name="Owens N."/>
            <person name="Weber N.D."/>
            <person name="Virtaneva K."/>
            <person name="Barbian K."/>
            <person name="Babar A."/>
            <person name="Rosenke K."/>
        </authorList>
    </citation>
    <scope>NUCLEOTIDE SEQUENCE [LARGE SCALE GENOMIC DNA]</scope>
    <source>
        <strain evidence="5 6">IFM 0406</strain>
    </source>
</reference>
<dbReference type="Pfam" id="PF01083">
    <property type="entry name" value="Cutinase"/>
    <property type="match status" value="1"/>
</dbReference>
<keyword evidence="6" id="KW-1185">Reference proteome</keyword>
<evidence type="ECO:0000313" key="5">
    <source>
        <dbReference type="EMBL" id="KZM71618.1"/>
    </source>
</evidence>
<dbReference type="Proteomes" id="UP000076512">
    <property type="component" value="Unassembled WGS sequence"/>
</dbReference>
<dbReference type="PANTHER" id="PTHR33630:SF9">
    <property type="entry name" value="CUTINASE 4"/>
    <property type="match status" value="1"/>
</dbReference>
<gene>
    <name evidence="5" type="ORF">AWN90_02520</name>
</gene>
<evidence type="ECO:0000256" key="4">
    <source>
        <dbReference type="ARBA" id="ARBA00023157"/>
    </source>
</evidence>
<comment type="caution">
    <text evidence="5">The sequence shown here is derived from an EMBL/GenBank/DDBJ whole genome shotgun (WGS) entry which is preliminary data.</text>
</comment>
<comment type="similarity">
    <text evidence="1">Belongs to the cutinase family.</text>
</comment>
<accession>A0A161XE55</accession>